<organism evidence="1 2">
    <name type="scientific">Amblyomma americanum</name>
    <name type="common">Lone star tick</name>
    <dbReference type="NCBI Taxonomy" id="6943"/>
    <lineage>
        <taxon>Eukaryota</taxon>
        <taxon>Metazoa</taxon>
        <taxon>Ecdysozoa</taxon>
        <taxon>Arthropoda</taxon>
        <taxon>Chelicerata</taxon>
        <taxon>Arachnida</taxon>
        <taxon>Acari</taxon>
        <taxon>Parasitiformes</taxon>
        <taxon>Ixodida</taxon>
        <taxon>Ixodoidea</taxon>
        <taxon>Ixodidae</taxon>
        <taxon>Amblyomminae</taxon>
        <taxon>Amblyomma</taxon>
    </lineage>
</organism>
<reference evidence="1 2" key="1">
    <citation type="journal article" date="2023" name="Arcadia Sci">
        <title>De novo assembly of a long-read Amblyomma americanum tick genome.</title>
        <authorList>
            <person name="Chou S."/>
            <person name="Poskanzer K.E."/>
            <person name="Rollins M."/>
            <person name="Thuy-Boun P.S."/>
        </authorList>
    </citation>
    <scope>NUCLEOTIDE SEQUENCE [LARGE SCALE GENOMIC DNA]</scope>
    <source>
        <strain evidence="1">F_SG_1</strain>
        <tissue evidence="1">Salivary glands</tissue>
    </source>
</reference>
<gene>
    <name evidence="1" type="ORF">V5799_016598</name>
</gene>
<comment type="caution">
    <text evidence="1">The sequence shown here is derived from an EMBL/GenBank/DDBJ whole genome shotgun (WGS) entry which is preliminary data.</text>
</comment>
<dbReference type="AlphaFoldDB" id="A0AAQ4F5R4"/>
<proteinExistence type="predicted"/>
<evidence type="ECO:0000313" key="1">
    <source>
        <dbReference type="EMBL" id="KAK8782062.1"/>
    </source>
</evidence>
<protein>
    <submittedName>
        <fullName evidence="1">Uncharacterized protein</fullName>
    </submittedName>
</protein>
<feature type="non-terminal residue" evidence="1">
    <location>
        <position position="1"/>
    </location>
</feature>
<dbReference type="EMBL" id="JARKHS020007044">
    <property type="protein sequence ID" value="KAK8782062.1"/>
    <property type="molecule type" value="Genomic_DNA"/>
</dbReference>
<accession>A0AAQ4F5R4</accession>
<name>A0AAQ4F5R4_AMBAM</name>
<evidence type="ECO:0000313" key="2">
    <source>
        <dbReference type="Proteomes" id="UP001321473"/>
    </source>
</evidence>
<keyword evidence="2" id="KW-1185">Reference proteome</keyword>
<dbReference type="Proteomes" id="UP001321473">
    <property type="component" value="Unassembled WGS sequence"/>
</dbReference>
<sequence>HRNEHRQAHRKALLRPEVAYQSRHVCHGGYKDGRRVDNNVSGIANERHSLLSADIIFQRDLRSYSRH</sequence>